<feature type="region of interest" description="Disordered" evidence="1">
    <location>
        <begin position="19"/>
        <end position="221"/>
    </location>
</feature>
<feature type="compositionally biased region" description="Low complexity" evidence="1">
    <location>
        <begin position="35"/>
        <end position="56"/>
    </location>
</feature>
<keyword evidence="4" id="KW-1185">Reference proteome</keyword>
<accession>A0A016UFY3</accession>
<organism evidence="3 4">
    <name type="scientific">Ancylostoma ceylanicum</name>
    <dbReference type="NCBI Taxonomy" id="53326"/>
    <lineage>
        <taxon>Eukaryota</taxon>
        <taxon>Metazoa</taxon>
        <taxon>Ecdysozoa</taxon>
        <taxon>Nematoda</taxon>
        <taxon>Chromadorea</taxon>
        <taxon>Rhabditida</taxon>
        <taxon>Rhabditina</taxon>
        <taxon>Rhabditomorpha</taxon>
        <taxon>Strongyloidea</taxon>
        <taxon>Ancylostomatidae</taxon>
        <taxon>Ancylostomatinae</taxon>
        <taxon>Ancylostoma</taxon>
    </lineage>
</organism>
<dbReference type="AlphaFoldDB" id="A0A016UFY3"/>
<dbReference type="EMBL" id="JARK01001378">
    <property type="protein sequence ID" value="EYC13831.1"/>
    <property type="molecule type" value="Genomic_DNA"/>
</dbReference>
<feature type="signal peptide" evidence="2">
    <location>
        <begin position="1"/>
        <end position="21"/>
    </location>
</feature>
<feature type="compositionally biased region" description="Basic residues" evidence="1">
    <location>
        <begin position="161"/>
        <end position="178"/>
    </location>
</feature>
<feature type="compositionally biased region" description="Basic and acidic residues" evidence="1">
    <location>
        <begin position="104"/>
        <end position="117"/>
    </location>
</feature>
<comment type="caution">
    <text evidence="3">The sequence shown here is derived from an EMBL/GenBank/DDBJ whole genome shotgun (WGS) entry which is preliminary data.</text>
</comment>
<evidence type="ECO:0000256" key="1">
    <source>
        <dbReference type="SAM" id="MobiDB-lite"/>
    </source>
</evidence>
<name>A0A016UFY3_9BILA</name>
<dbReference type="Proteomes" id="UP000024635">
    <property type="component" value="Unassembled WGS sequence"/>
</dbReference>
<proteinExistence type="predicted"/>
<feature type="compositionally biased region" description="Basic and acidic residues" evidence="1">
    <location>
        <begin position="179"/>
        <end position="200"/>
    </location>
</feature>
<gene>
    <name evidence="3" type="primary">Acey_s0042.g556</name>
    <name evidence="3" type="ORF">Y032_0042g556</name>
</gene>
<sequence length="221" mass="24518">MRLPLLQILFVLAVFAATASSKGRKKPQPPPKPPSLKLMPPDQSSNQQGSSLSLDSPIPAPRTGGNRPPFGGSSLSLDSPIPAPRTGGNRPAFRGPKPIPPPKPKQEELLRPDESDKLYFNPEGSSFRFPGLPPPQTMETTPQPKKKNIKDKIKGGIQNLFRKKKQTKRSSHVGRRRFERSAFEGGRRFKRSGDESHEESNETDDDDEEDSHDHDTEEAEN</sequence>
<protein>
    <submittedName>
        <fullName evidence="3">Uncharacterized protein</fullName>
    </submittedName>
</protein>
<keyword evidence="2" id="KW-0732">Signal</keyword>
<reference evidence="4" key="1">
    <citation type="journal article" date="2015" name="Nat. Genet.">
        <title>The genome and transcriptome of the zoonotic hookworm Ancylostoma ceylanicum identify infection-specific gene families.</title>
        <authorList>
            <person name="Schwarz E.M."/>
            <person name="Hu Y."/>
            <person name="Antoshechkin I."/>
            <person name="Miller M.M."/>
            <person name="Sternberg P.W."/>
            <person name="Aroian R.V."/>
        </authorList>
    </citation>
    <scope>NUCLEOTIDE SEQUENCE</scope>
    <source>
        <strain evidence="4">HY135</strain>
    </source>
</reference>
<evidence type="ECO:0000313" key="3">
    <source>
        <dbReference type="EMBL" id="EYC13831.1"/>
    </source>
</evidence>
<evidence type="ECO:0000256" key="2">
    <source>
        <dbReference type="SAM" id="SignalP"/>
    </source>
</evidence>
<feature type="chain" id="PRO_5001492317" evidence="2">
    <location>
        <begin position="22"/>
        <end position="221"/>
    </location>
</feature>
<evidence type="ECO:0000313" key="4">
    <source>
        <dbReference type="Proteomes" id="UP000024635"/>
    </source>
</evidence>
<feature type="compositionally biased region" description="Acidic residues" evidence="1">
    <location>
        <begin position="201"/>
        <end position="221"/>
    </location>
</feature>